<keyword evidence="5 11" id="KW-0677">Repeat</keyword>
<evidence type="ECO:0000256" key="2">
    <source>
        <dbReference type="ARBA" id="ARBA00008907"/>
    </source>
</evidence>
<comment type="caution">
    <text evidence="13">The sequence shown here is derived from an EMBL/GenBank/DDBJ whole genome shotgun (WGS) entry which is preliminary data.</text>
</comment>
<evidence type="ECO:0000256" key="7">
    <source>
        <dbReference type="ARBA" id="ARBA00022833"/>
    </source>
</evidence>
<evidence type="ECO:0000256" key="10">
    <source>
        <dbReference type="PROSITE-ProRule" id="PRU00723"/>
    </source>
</evidence>
<dbReference type="GO" id="GO:0005847">
    <property type="term" value="C:mRNA cleavage and polyadenylation specificity factor complex"/>
    <property type="evidence" value="ECO:0007669"/>
    <property type="project" value="EnsemblFungi"/>
</dbReference>
<dbReference type="PANTHER" id="PTHR23102">
    <property type="entry name" value="CLEAVAGE AND POLYADENYLATION SPECIFICITY FACTOR SUBUNIT 4-RELATED"/>
    <property type="match status" value="1"/>
</dbReference>
<dbReference type="InterPro" id="IPR045348">
    <property type="entry name" value="CPSF4/Yth1"/>
</dbReference>
<dbReference type="AlphaFoldDB" id="A0A0B2UMT5"/>
<sequence>MAEPEFYFEKYITNRLGLREECEIYCMPYQTNSCKNRNCSKQHVKLSSAVVCKHWLRGLCKKGIKCEFMHEYDLSKMPECYFFSSYGECMNPECNYIHIDPNSLSKECAWYNRGFCRNGSSCKNKHIRKKLCYNYFLGFCPKGPDCDYGHPKSSMNPMREVSHSDIIQKPSNLAAS</sequence>
<dbReference type="HOGENOM" id="CLU_024513_2_1_1"/>
<gene>
    <name evidence="13" type="ORF">M896_010290</name>
</gene>
<evidence type="ECO:0000256" key="9">
    <source>
        <dbReference type="ARBA" id="ARBA00023242"/>
    </source>
</evidence>
<dbReference type="STRING" id="1354746.A0A0B2UMT5"/>
<keyword evidence="14" id="KW-1185">Reference proteome</keyword>
<evidence type="ECO:0000256" key="4">
    <source>
        <dbReference type="ARBA" id="ARBA00022723"/>
    </source>
</evidence>
<dbReference type="InterPro" id="IPR000571">
    <property type="entry name" value="Znf_CCCH"/>
</dbReference>
<protein>
    <recommendedName>
        <fullName evidence="11">mRNA 3'-end-processing protein</fullName>
    </recommendedName>
</protein>
<evidence type="ECO:0000313" key="13">
    <source>
        <dbReference type="EMBL" id="KHN70377.1"/>
    </source>
</evidence>
<dbReference type="PROSITE" id="PS50103">
    <property type="entry name" value="ZF_C3H1"/>
    <property type="match status" value="4"/>
</dbReference>
<organism evidence="13 14">
    <name type="scientific">Ordospora colligata OC4</name>
    <dbReference type="NCBI Taxonomy" id="1354746"/>
    <lineage>
        <taxon>Eukaryota</taxon>
        <taxon>Fungi</taxon>
        <taxon>Fungi incertae sedis</taxon>
        <taxon>Microsporidia</taxon>
        <taxon>Ordosporidae</taxon>
        <taxon>Ordospora</taxon>
    </lineage>
</organism>
<feature type="zinc finger region" description="C3H1-type" evidence="10">
    <location>
        <begin position="131"/>
        <end position="153"/>
    </location>
</feature>
<dbReference type="SMART" id="SM00356">
    <property type="entry name" value="ZnF_C3H1"/>
    <property type="match status" value="4"/>
</dbReference>
<feature type="domain" description="C3H1-type" evidence="12">
    <location>
        <begin position="74"/>
        <end position="101"/>
    </location>
</feature>
<evidence type="ECO:0000259" key="12">
    <source>
        <dbReference type="PROSITE" id="PS50103"/>
    </source>
</evidence>
<keyword evidence="4 10" id="KW-0479">Metal-binding</keyword>
<feature type="zinc finger region" description="C3H1-type" evidence="10">
    <location>
        <begin position="46"/>
        <end position="73"/>
    </location>
</feature>
<dbReference type="Proteomes" id="UP000031056">
    <property type="component" value="Unassembled WGS sequence"/>
</dbReference>
<accession>A0A0B2UMT5</accession>
<dbReference type="GO" id="GO:0008270">
    <property type="term" value="F:zinc ion binding"/>
    <property type="evidence" value="ECO:0007669"/>
    <property type="project" value="UniProtKB-KW"/>
</dbReference>
<evidence type="ECO:0000256" key="3">
    <source>
        <dbReference type="ARBA" id="ARBA00022664"/>
    </source>
</evidence>
<keyword evidence="9 11" id="KW-0539">Nucleus</keyword>
<dbReference type="InParanoid" id="A0A0B2UMT5"/>
<evidence type="ECO:0000313" key="14">
    <source>
        <dbReference type="Proteomes" id="UP000031056"/>
    </source>
</evidence>
<evidence type="ECO:0000256" key="5">
    <source>
        <dbReference type="ARBA" id="ARBA00022737"/>
    </source>
</evidence>
<dbReference type="VEuPathDB" id="MicrosporidiaDB:M896_010290"/>
<feature type="domain" description="C3H1-type" evidence="12">
    <location>
        <begin position="131"/>
        <end position="153"/>
    </location>
</feature>
<feature type="domain" description="C3H1-type" evidence="12">
    <location>
        <begin position="102"/>
        <end position="129"/>
    </location>
</feature>
<dbReference type="SUPFAM" id="SSF90229">
    <property type="entry name" value="CCCH zinc finger"/>
    <property type="match status" value="1"/>
</dbReference>
<dbReference type="GO" id="GO:0003723">
    <property type="term" value="F:RNA binding"/>
    <property type="evidence" value="ECO:0007669"/>
    <property type="project" value="UniProtKB-UniRule"/>
</dbReference>
<feature type="domain" description="C3H1-type" evidence="12">
    <location>
        <begin position="46"/>
        <end position="73"/>
    </location>
</feature>
<dbReference type="PANTHER" id="PTHR23102:SF24">
    <property type="entry name" value="CLEAVAGE AND POLYADENYLATION SPECIFICITY FACTOR SUBUNIT 4"/>
    <property type="match status" value="1"/>
</dbReference>
<feature type="zinc finger region" description="C3H1-type" evidence="10">
    <location>
        <begin position="102"/>
        <end position="129"/>
    </location>
</feature>
<dbReference type="GO" id="GO:0031124">
    <property type="term" value="P:mRNA 3'-end processing"/>
    <property type="evidence" value="ECO:0007669"/>
    <property type="project" value="UniProtKB-UniRule"/>
</dbReference>
<dbReference type="InterPro" id="IPR036855">
    <property type="entry name" value="Znf_CCCH_sf"/>
</dbReference>
<dbReference type="OrthoDB" id="1914176at2759"/>
<proteinExistence type="inferred from homology"/>
<comment type="function">
    <text evidence="11">Component of the cleavage factor I (CF I) involved in pre-mRNA 3'-end processing.</text>
</comment>
<keyword evidence="8 11" id="KW-0694">RNA-binding</keyword>
<dbReference type="Pfam" id="PF00642">
    <property type="entry name" value="zf-CCCH"/>
    <property type="match status" value="1"/>
</dbReference>
<keyword evidence="7 10" id="KW-0862">Zinc</keyword>
<reference evidence="13 14" key="1">
    <citation type="journal article" date="2014" name="MBio">
        <title>The Ordospora colligata genome; evolution of extreme reduction in microsporidia and host-to-parasite horizontal gene transfer.</title>
        <authorList>
            <person name="Pombert J.-F."/>
            <person name="Haag K.L."/>
            <person name="Beidas S."/>
            <person name="Ebert D."/>
            <person name="Keeling P.J."/>
        </authorList>
    </citation>
    <scope>NUCLEOTIDE SEQUENCE [LARGE SCALE GENOMIC DNA]</scope>
    <source>
        <strain evidence="13 14">OC4</strain>
    </source>
</reference>
<keyword evidence="6 10" id="KW-0863">Zinc-finger</keyword>
<dbReference type="FunFam" id="4.10.1000.10:FF:000012">
    <property type="entry name" value="cleavage and polyadenylation specificity factor subunit 4"/>
    <property type="match status" value="1"/>
</dbReference>
<dbReference type="Gene3D" id="4.10.1000.10">
    <property type="entry name" value="Zinc finger, CCCH-type"/>
    <property type="match status" value="2"/>
</dbReference>
<evidence type="ECO:0000256" key="11">
    <source>
        <dbReference type="RuleBase" id="RU369008"/>
    </source>
</evidence>
<evidence type="ECO:0000256" key="6">
    <source>
        <dbReference type="ARBA" id="ARBA00022771"/>
    </source>
</evidence>
<comment type="similarity">
    <text evidence="2 11">Belongs to the CPSF4/YTH1 family.</text>
</comment>
<feature type="zinc finger region" description="C3H1-type" evidence="10">
    <location>
        <begin position="74"/>
        <end position="101"/>
    </location>
</feature>
<evidence type="ECO:0000256" key="8">
    <source>
        <dbReference type="ARBA" id="ARBA00022884"/>
    </source>
</evidence>
<dbReference type="GO" id="GO:0005829">
    <property type="term" value="C:cytosol"/>
    <property type="evidence" value="ECO:0007669"/>
    <property type="project" value="EnsemblFungi"/>
</dbReference>
<dbReference type="GeneID" id="26260872"/>
<evidence type="ECO:0000256" key="1">
    <source>
        <dbReference type="ARBA" id="ARBA00004123"/>
    </source>
</evidence>
<name>A0A0B2UMT5_9MICR</name>
<dbReference type="EMBL" id="JOKQ01000001">
    <property type="protein sequence ID" value="KHN70377.1"/>
    <property type="molecule type" value="Genomic_DNA"/>
</dbReference>
<keyword evidence="3 11" id="KW-0507">mRNA processing</keyword>
<comment type="subcellular location">
    <subcellularLocation>
        <location evidence="1 11">Nucleus</location>
    </subcellularLocation>
</comment>
<dbReference type="RefSeq" id="XP_014564419.1">
    <property type="nucleotide sequence ID" value="XM_014708933.1"/>
</dbReference>
<dbReference type="Pfam" id="PF14608">
    <property type="entry name" value="zf-CCCH_2"/>
    <property type="match status" value="3"/>
</dbReference>